<reference evidence="3" key="1">
    <citation type="submission" date="2012-08" db="EMBL/GenBank/DDBJ databases">
        <title>The Genome Sequence of Wuchereria bancrofti.</title>
        <authorList>
            <person name="Nutman T.B."/>
            <person name="Fink D.L."/>
            <person name="Russ C."/>
            <person name="Young S."/>
            <person name="Zeng Q."/>
            <person name="Koehrsen M."/>
            <person name="Alvarado L."/>
            <person name="Berlin A."/>
            <person name="Chapman S.B."/>
            <person name="Chen Z."/>
            <person name="Freedman E."/>
            <person name="Gellesch M."/>
            <person name="Goldberg J."/>
            <person name="Griggs A."/>
            <person name="Gujja S."/>
            <person name="Heilman E.R."/>
            <person name="Heiman D."/>
            <person name="Hepburn T."/>
            <person name="Howarth C."/>
            <person name="Jen D."/>
            <person name="Larson L."/>
            <person name="Lewis B."/>
            <person name="Mehta T."/>
            <person name="Park D."/>
            <person name="Pearson M."/>
            <person name="Roberts A."/>
            <person name="Saif S."/>
            <person name="Shea T."/>
            <person name="Shenoy N."/>
            <person name="Sisk P."/>
            <person name="Stolte C."/>
            <person name="Sykes S."/>
            <person name="Walk T."/>
            <person name="White J."/>
            <person name="Yandava C."/>
            <person name="Haas B."/>
            <person name="Henn M.R."/>
            <person name="Nusbaum C."/>
            <person name="Birren B."/>
        </authorList>
    </citation>
    <scope>NUCLEOTIDE SEQUENCE [LARGE SCALE GENOMIC DNA]</scope>
    <source>
        <strain evidence="3">NA</strain>
    </source>
</reference>
<feature type="compositionally biased region" description="Polar residues" evidence="1">
    <location>
        <begin position="192"/>
        <end position="205"/>
    </location>
</feature>
<dbReference type="AlphaFoldDB" id="J9AJL5"/>
<feature type="region of interest" description="Disordered" evidence="1">
    <location>
        <begin position="70"/>
        <end position="275"/>
    </location>
</feature>
<feature type="compositionally biased region" description="Low complexity" evidence="1">
    <location>
        <begin position="134"/>
        <end position="154"/>
    </location>
</feature>
<evidence type="ECO:0000313" key="2">
    <source>
        <dbReference type="EMBL" id="EJW74395.1"/>
    </source>
</evidence>
<accession>J9AJL5</accession>
<gene>
    <name evidence="2" type="ORF">WUBG_14697</name>
</gene>
<feature type="compositionally biased region" description="Low complexity" evidence="1">
    <location>
        <begin position="81"/>
        <end position="101"/>
    </location>
</feature>
<feature type="compositionally biased region" description="Polar residues" evidence="1">
    <location>
        <begin position="70"/>
        <end position="80"/>
    </location>
</feature>
<dbReference type="Proteomes" id="UP000004810">
    <property type="component" value="Unassembled WGS sequence"/>
</dbReference>
<evidence type="ECO:0000256" key="1">
    <source>
        <dbReference type="SAM" id="MobiDB-lite"/>
    </source>
</evidence>
<feature type="compositionally biased region" description="Low complexity" evidence="1">
    <location>
        <begin position="22"/>
        <end position="43"/>
    </location>
</feature>
<feature type="compositionally biased region" description="Low complexity" evidence="1">
    <location>
        <begin position="206"/>
        <end position="226"/>
    </location>
</feature>
<comment type="caution">
    <text evidence="2">The sequence shown here is derived from an EMBL/GenBank/DDBJ whole genome shotgun (WGS) entry which is preliminary data.</text>
</comment>
<feature type="compositionally biased region" description="Low complexity" evidence="1">
    <location>
        <begin position="248"/>
        <end position="269"/>
    </location>
</feature>
<proteinExistence type="predicted"/>
<dbReference type="EMBL" id="ADBV01012313">
    <property type="protein sequence ID" value="EJW74395.1"/>
    <property type="molecule type" value="Genomic_DNA"/>
</dbReference>
<feature type="region of interest" description="Disordered" evidence="1">
    <location>
        <begin position="18"/>
        <end position="45"/>
    </location>
</feature>
<evidence type="ECO:0000313" key="3">
    <source>
        <dbReference type="Proteomes" id="UP000004810"/>
    </source>
</evidence>
<protein>
    <submittedName>
        <fullName evidence="2">Uncharacterized protein</fullName>
    </submittedName>
</protein>
<name>J9AJL5_WUCBA</name>
<sequence length="275" mass="28319">MGTQTTEDSKMKIHSMILQKRQAQAASGATATQQGATGGPQPSLQDVNAYQISAGQPQYGGGMVMKVETGASSMQMVDHTQQQQQQQQQYAQQQQLIQMQQGQGGPMPALPDLTGRGQNSASPRGARGGRRKAAGLSTRSQGTTRKQRQQRQQTVDQLAVAAAAAAAAAQQQQQQMSGAVGCGGGPPPQPTYPSTWATGPQQTGVPQQFASGPSAPPSGAGQAGAAMGTQTTEDSKMKIHSMILQKRQAQAASGATATQQGATGGPQPSLQDVNG</sequence>
<feature type="compositionally biased region" description="Low complexity" evidence="1">
    <location>
        <begin position="161"/>
        <end position="175"/>
    </location>
</feature>
<organism evidence="2 3">
    <name type="scientific">Wuchereria bancrofti</name>
    <dbReference type="NCBI Taxonomy" id="6293"/>
    <lineage>
        <taxon>Eukaryota</taxon>
        <taxon>Metazoa</taxon>
        <taxon>Ecdysozoa</taxon>
        <taxon>Nematoda</taxon>
        <taxon>Chromadorea</taxon>
        <taxon>Rhabditida</taxon>
        <taxon>Spirurina</taxon>
        <taxon>Spiruromorpha</taxon>
        <taxon>Filarioidea</taxon>
        <taxon>Onchocercidae</taxon>
        <taxon>Wuchereria</taxon>
    </lineage>
</organism>